<dbReference type="Gene3D" id="3.40.50.740">
    <property type="match status" value="1"/>
</dbReference>
<dbReference type="GO" id="GO:0016491">
    <property type="term" value="F:oxidoreductase activity"/>
    <property type="evidence" value="ECO:0007669"/>
    <property type="project" value="UniProtKB-KW"/>
</dbReference>
<dbReference type="GO" id="GO:0051539">
    <property type="term" value="F:4 iron, 4 sulfur cluster binding"/>
    <property type="evidence" value="ECO:0007669"/>
    <property type="project" value="UniProtKB-KW"/>
</dbReference>
<feature type="domain" description="4Fe-4S Mo/W bis-MGD-type" evidence="11">
    <location>
        <begin position="7"/>
        <end position="63"/>
    </location>
</feature>
<organism evidence="12 13">
    <name type="scientific">Asticcacaulis biprosthecium C19</name>
    <dbReference type="NCBI Taxonomy" id="715226"/>
    <lineage>
        <taxon>Bacteria</taxon>
        <taxon>Pseudomonadati</taxon>
        <taxon>Pseudomonadota</taxon>
        <taxon>Alphaproteobacteria</taxon>
        <taxon>Caulobacterales</taxon>
        <taxon>Caulobacteraceae</taxon>
        <taxon>Asticcacaulis</taxon>
    </lineage>
</organism>
<evidence type="ECO:0000256" key="2">
    <source>
        <dbReference type="ARBA" id="ARBA00001966"/>
    </source>
</evidence>
<dbReference type="GO" id="GO:0046872">
    <property type="term" value="F:metal ion binding"/>
    <property type="evidence" value="ECO:0007669"/>
    <property type="project" value="UniProtKB-KW"/>
</dbReference>
<dbReference type="CDD" id="cd02791">
    <property type="entry name" value="MopB_CT_Nitrate-R-NapA-like"/>
    <property type="match status" value="1"/>
</dbReference>
<dbReference type="Gene3D" id="1.10.10.1100">
    <property type="entry name" value="BFD-like [2Fe-2S]-binding domain"/>
    <property type="match status" value="1"/>
</dbReference>
<dbReference type="STRING" id="715226.ABI_16090"/>
<protein>
    <submittedName>
        <fullName evidence="12">Nitrate reductase</fullName>
        <ecNumber evidence="12">1.7.99.4</ecNumber>
    </submittedName>
</protein>
<dbReference type="PROSITE" id="PS51669">
    <property type="entry name" value="4FE4S_MOW_BIS_MGD"/>
    <property type="match status" value="1"/>
</dbReference>
<evidence type="ECO:0000256" key="1">
    <source>
        <dbReference type="ARBA" id="ARBA00001942"/>
    </source>
</evidence>
<dbReference type="AlphaFoldDB" id="F4QJR2"/>
<dbReference type="SUPFAM" id="SSF53706">
    <property type="entry name" value="Formate dehydrogenase/DMSO reductase, domains 1-3"/>
    <property type="match status" value="1"/>
</dbReference>
<keyword evidence="6" id="KW-0479">Metal-binding</keyword>
<dbReference type="SMART" id="SM00926">
    <property type="entry name" value="Molybdop_Fe4S4"/>
    <property type="match status" value="1"/>
</dbReference>
<evidence type="ECO:0000256" key="6">
    <source>
        <dbReference type="ARBA" id="ARBA00022723"/>
    </source>
</evidence>
<dbReference type="eggNOG" id="COG0243">
    <property type="taxonomic scope" value="Bacteria"/>
</dbReference>
<dbReference type="EC" id="1.7.99.4" evidence="12"/>
<dbReference type="GO" id="GO:0045333">
    <property type="term" value="P:cellular respiration"/>
    <property type="evidence" value="ECO:0007669"/>
    <property type="project" value="UniProtKB-ARBA"/>
</dbReference>
<comment type="cofactor">
    <cofactor evidence="1">
        <name>Mo-bis(molybdopterin guanine dinucleotide)</name>
        <dbReference type="ChEBI" id="CHEBI:60539"/>
    </cofactor>
</comment>
<keyword evidence="9" id="KW-0411">Iron-sulfur</keyword>
<dbReference type="InterPro" id="IPR041957">
    <property type="entry name" value="CT_Nitrate-R-NapA-like"/>
</dbReference>
<evidence type="ECO:0000256" key="4">
    <source>
        <dbReference type="ARBA" id="ARBA00022485"/>
    </source>
</evidence>
<dbReference type="Pfam" id="PF04879">
    <property type="entry name" value="Molybdop_Fe4S4"/>
    <property type="match status" value="1"/>
</dbReference>
<evidence type="ECO:0000313" key="13">
    <source>
        <dbReference type="Proteomes" id="UP000006512"/>
    </source>
</evidence>
<dbReference type="Pfam" id="PF00384">
    <property type="entry name" value="Molybdopterin"/>
    <property type="match status" value="1"/>
</dbReference>
<evidence type="ECO:0000256" key="3">
    <source>
        <dbReference type="ARBA" id="ARBA00008747"/>
    </source>
</evidence>
<dbReference type="Gene3D" id="2.40.40.20">
    <property type="match status" value="1"/>
</dbReference>
<reference evidence="13" key="1">
    <citation type="submission" date="2011-03" db="EMBL/GenBank/DDBJ databases">
        <title>Draft genome sequence of Brevundimonas diminuta.</title>
        <authorList>
            <person name="Brown P.J.B."/>
            <person name="Buechlein A."/>
            <person name="Hemmerich C."/>
            <person name="Brun Y.V."/>
        </authorList>
    </citation>
    <scope>NUCLEOTIDE SEQUENCE [LARGE SCALE GENOMIC DNA]</scope>
    <source>
        <strain evidence="13">C19</strain>
    </source>
</reference>
<dbReference type="Pfam" id="PF01568">
    <property type="entry name" value="Molydop_binding"/>
    <property type="match status" value="1"/>
</dbReference>
<dbReference type="InterPro" id="IPR006963">
    <property type="entry name" value="Mopterin_OxRdtase_4Fe-4S_dom"/>
</dbReference>
<dbReference type="InterPro" id="IPR027467">
    <property type="entry name" value="MopterinOxRdtase_cofactor_BS"/>
</dbReference>
<dbReference type="PANTHER" id="PTHR43105:SF9">
    <property type="entry name" value="NADPH-FE(3+) OXIDOREDUCTASE SUBUNIT ALPHA"/>
    <property type="match status" value="1"/>
</dbReference>
<accession>F4QJR2</accession>
<dbReference type="InterPro" id="IPR007419">
    <property type="entry name" value="BFD-like_2Fe2S-bd_dom"/>
</dbReference>
<dbReference type="Gene3D" id="2.20.25.90">
    <property type="entry name" value="ADC-like domains"/>
    <property type="match status" value="1"/>
</dbReference>
<dbReference type="GO" id="GO:0016020">
    <property type="term" value="C:membrane"/>
    <property type="evidence" value="ECO:0007669"/>
    <property type="project" value="TreeGrafter"/>
</dbReference>
<sequence length="889" mass="97369">MFDPVMPVTTKTTCPYCGVGCGVKAELSPDRRLKVKGDITHPANHGRLCSKGTALGATFGLEGRILEPKMRNGDGFRSATWDEALDAVAQKFNAVIDEHGPDAVAFYVSGQLLTEDYYAVNKLAKGYIGTANVDTNSRLCMSSAVAAHKQAFGADLVPAIYDDLTEADLLIFSGHNAAWTHPVLYRRIETLQDQIRVCIDPRRTDTAKNADLHLMIKPQTDVRLWNGLCAHLIARDALDHDFVDRHTSGFSRLMAALSADDQSVEAVAEDCGIAVADLKRFYDLFLHTEKTVSLFSQGSNQSTQGVHKGLALINAHLLSGKIGKPGAAPFSITGQPNAMGGREVGGLANMLAAHMDFDDASKARVQRYWDSPAIAPKPGLKAVDMFEAVRSGKIKAIWIMATNPMVSMPDTNRIREALEICEMVVVSDVIARTDTMEMAHIQLPAAAWGEKDGTVTNSERMISRQRRMTTLPGDVRPDWAIIADVARRMNSAWDKAFSWRTPNDVFQDYVGLTTFENNGSRFLDLGGFAGLDNAGFDSLTPTRWPYAKGKQPAGRLFGDGRFATPDGRARLIPPVAKAPANLPTEDFPFSLNSARVRDHWHTMTRTALAPELNRHTSEPVLDIHPKDARRLGIADGRLARVTTPYGEAIAKARVTDDVREGNLHLPMHWTKQFAPFGRSNQLINPAVDPTSGQPEFKHTPAQVEAFHETWHGFLLLPRDFDGDGPQWSADTVWRRTAHAFADCIEIAGVAPFESQMDATVMLDDIGTGVTRRVNIEDGRLNRVLFVAPIRKRLPSREWLLERFGDMGLDAKDRAALLIGRLPGVQDKGRIICACRNVGEKTIQTAIADGALTVEAIGQTTTAGTSCGSCKGELKQYLLIHSAKESQHAA</sequence>
<dbReference type="HOGENOM" id="CLU_000422_13_4_5"/>
<keyword evidence="7 12" id="KW-0560">Oxidoreductase</keyword>
<dbReference type="InterPro" id="IPR050123">
    <property type="entry name" value="Prok_molybdopt-oxidoreductase"/>
</dbReference>
<dbReference type="EMBL" id="GL883077">
    <property type="protein sequence ID" value="EGF93169.1"/>
    <property type="molecule type" value="Genomic_DNA"/>
</dbReference>
<evidence type="ECO:0000259" key="11">
    <source>
        <dbReference type="PROSITE" id="PS51669"/>
    </source>
</evidence>
<keyword evidence="8" id="KW-0408">Iron</keyword>
<dbReference type="Pfam" id="PF04324">
    <property type="entry name" value="Fer2_BFD"/>
    <property type="match status" value="1"/>
</dbReference>
<comment type="cofactor">
    <cofactor evidence="2">
        <name>[4Fe-4S] cluster</name>
        <dbReference type="ChEBI" id="CHEBI:49883"/>
    </cofactor>
</comment>
<evidence type="ECO:0000256" key="7">
    <source>
        <dbReference type="ARBA" id="ARBA00023002"/>
    </source>
</evidence>
<dbReference type="CDD" id="cd02754">
    <property type="entry name" value="MopB_Nitrate-R-NapA-like"/>
    <property type="match status" value="1"/>
</dbReference>
<dbReference type="GO" id="GO:0043546">
    <property type="term" value="F:molybdopterin cofactor binding"/>
    <property type="evidence" value="ECO:0007669"/>
    <property type="project" value="InterPro"/>
</dbReference>
<keyword evidence="4" id="KW-0004">4Fe-4S</keyword>
<dbReference type="PROSITE" id="PS00551">
    <property type="entry name" value="MOLYBDOPTERIN_PROK_1"/>
    <property type="match status" value="1"/>
</dbReference>
<evidence type="ECO:0000256" key="8">
    <source>
        <dbReference type="ARBA" id="ARBA00023004"/>
    </source>
</evidence>
<dbReference type="GO" id="GO:1990204">
    <property type="term" value="C:oxidoreductase complex"/>
    <property type="evidence" value="ECO:0007669"/>
    <property type="project" value="UniProtKB-ARBA"/>
</dbReference>
<dbReference type="InterPro" id="IPR006657">
    <property type="entry name" value="MoPterin_dinucl-bd_dom"/>
</dbReference>
<dbReference type="GO" id="GO:0042128">
    <property type="term" value="P:nitrate assimilation"/>
    <property type="evidence" value="ECO:0007669"/>
    <property type="project" value="UniProtKB-KW"/>
</dbReference>
<comment type="similarity">
    <text evidence="3">Belongs to the prokaryotic molybdopterin-containing oxidoreductase family. NasA/NapA/NarB subfamily.</text>
</comment>
<evidence type="ECO:0000256" key="9">
    <source>
        <dbReference type="ARBA" id="ARBA00023014"/>
    </source>
</evidence>
<evidence type="ECO:0000256" key="10">
    <source>
        <dbReference type="ARBA" id="ARBA00023063"/>
    </source>
</evidence>
<dbReference type="Proteomes" id="UP000006512">
    <property type="component" value="Unassembled WGS sequence"/>
</dbReference>
<dbReference type="InterPro" id="IPR041854">
    <property type="entry name" value="BFD-like_2Fe2S-bd_dom_sf"/>
</dbReference>
<dbReference type="Gene3D" id="3.40.228.10">
    <property type="entry name" value="Dimethylsulfoxide Reductase, domain 2"/>
    <property type="match status" value="1"/>
</dbReference>
<dbReference type="SUPFAM" id="SSF50692">
    <property type="entry name" value="ADC-like"/>
    <property type="match status" value="1"/>
</dbReference>
<dbReference type="InterPro" id="IPR006656">
    <property type="entry name" value="Mopterin_OxRdtase"/>
</dbReference>
<proteinExistence type="inferred from homology"/>
<keyword evidence="13" id="KW-1185">Reference proteome</keyword>
<keyword evidence="10" id="KW-0534">Nitrate assimilation</keyword>
<evidence type="ECO:0000313" key="12">
    <source>
        <dbReference type="EMBL" id="EGF93169.1"/>
    </source>
</evidence>
<dbReference type="PANTHER" id="PTHR43105">
    <property type="entry name" value="RESPIRATORY NITRATE REDUCTASE"/>
    <property type="match status" value="1"/>
</dbReference>
<dbReference type="InterPro" id="IPR009010">
    <property type="entry name" value="Asp_de-COase-like_dom_sf"/>
</dbReference>
<name>F4QJR2_9CAUL</name>
<keyword evidence="5" id="KW-0500">Molybdenum</keyword>
<evidence type="ECO:0000256" key="5">
    <source>
        <dbReference type="ARBA" id="ARBA00022505"/>
    </source>
</evidence>
<gene>
    <name evidence="12" type="ORF">ABI_16090</name>
</gene>